<evidence type="ECO:0000313" key="3">
    <source>
        <dbReference type="Proteomes" id="UP000008207"/>
    </source>
</evidence>
<reference evidence="3" key="1">
    <citation type="submission" date="2009-01" db="EMBL/GenBank/DDBJ databases">
        <title>Complete sequence of plasmid 2 of Methylobacterium nodulans ORS 2060.</title>
        <authorList>
            <consortium name="US DOE Joint Genome Institute"/>
            <person name="Lucas S."/>
            <person name="Copeland A."/>
            <person name="Lapidus A."/>
            <person name="Glavina del Rio T."/>
            <person name="Dalin E."/>
            <person name="Tice H."/>
            <person name="Bruce D."/>
            <person name="Goodwin L."/>
            <person name="Pitluck S."/>
            <person name="Sims D."/>
            <person name="Brettin T."/>
            <person name="Detter J.C."/>
            <person name="Han C."/>
            <person name="Larimer F."/>
            <person name="Land M."/>
            <person name="Hauser L."/>
            <person name="Kyrpides N."/>
            <person name="Ivanova N."/>
            <person name="Marx C.J."/>
            <person name="Richardson P."/>
        </authorList>
    </citation>
    <scope>NUCLEOTIDE SEQUENCE [LARGE SCALE GENOMIC DNA]</scope>
    <source>
        <strain evidence="3">LMG 21967 / CNCM I-2342 / ORS 2060</strain>
        <plasmid evidence="3">Plasmid pMNOD02</plasmid>
    </source>
</reference>
<gene>
    <name evidence="2" type="ordered locus">Mnod_8080</name>
</gene>
<dbReference type="KEGG" id="mno:Mnod_8080"/>
<dbReference type="EMBL" id="CP001351">
    <property type="protein sequence ID" value="ACL63068.1"/>
    <property type="molecule type" value="Genomic_DNA"/>
</dbReference>
<protein>
    <submittedName>
        <fullName evidence="2">Uncharacterized protein</fullName>
    </submittedName>
</protein>
<dbReference type="RefSeq" id="WP_012631270.1">
    <property type="nucleotide sequence ID" value="NC_011887.1"/>
</dbReference>
<dbReference type="HOGENOM" id="CLU_2302585_0_0_5"/>
<keyword evidence="3" id="KW-1185">Reference proteome</keyword>
<evidence type="ECO:0000256" key="1">
    <source>
        <dbReference type="SAM" id="MobiDB-lite"/>
    </source>
</evidence>
<evidence type="ECO:0000313" key="2">
    <source>
        <dbReference type="EMBL" id="ACL63068.1"/>
    </source>
</evidence>
<geneLocation type="plasmid" evidence="2 3">
    <name>pMNOD02</name>
</geneLocation>
<sequence length="100" mass="10300">MAARNETGLCPPEPAEADAGQSPPPAGADRAAAGRHGPDGTAYVAHDPRTDTFTEHSWAEMAGRVAARRAALACEGLHIPTLHTRLLAGVEALNGLLQIG</sequence>
<name>B8IX27_METNO</name>
<proteinExistence type="predicted"/>
<dbReference type="Proteomes" id="UP000008207">
    <property type="component" value="Plasmid pMNOD02"/>
</dbReference>
<dbReference type="AlphaFoldDB" id="B8IX27"/>
<accession>B8IX27</accession>
<keyword evidence="2" id="KW-0614">Plasmid</keyword>
<feature type="region of interest" description="Disordered" evidence="1">
    <location>
        <begin position="1"/>
        <end position="49"/>
    </location>
</feature>
<organism evidence="2 3">
    <name type="scientific">Methylobacterium nodulans (strain LMG 21967 / CNCM I-2342 / ORS 2060)</name>
    <dbReference type="NCBI Taxonomy" id="460265"/>
    <lineage>
        <taxon>Bacteria</taxon>
        <taxon>Pseudomonadati</taxon>
        <taxon>Pseudomonadota</taxon>
        <taxon>Alphaproteobacteria</taxon>
        <taxon>Hyphomicrobiales</taxon>
        <taxon>Methylobacteriaceae</taxon>
        <taxon>Methylobacterium</taxon>
    </lineage>
</organism>